<feature type="compositionally biased region" description="Low complexity" evidence="1">
    <location>
        <begin position="587"/>
        <end position="601"/>
    </location>
</feature>
<feature type="region of interest" description="Disordered" evidence="1">
    <location>
        <begin position="760"/>
        <end position="779"/>
    </location>
</feature>
<reference evidence="4" key="2">
    <citation type="submission" date="2013-12" db="EMBL/GenBank/DDBJ databases">
        <title>Evolution of pathogenesis and genome organization in the Tremellales.</title>
        <authorList>
            <person name="Cuomo C."/>
            <person name="Litvintseva A."/>
            <person name="Heitman J."/>
            <person name="Chen Y."/>
            <person name="Sun S."/>
            <person name="Springer D."/>
            <person name="Dromer F."/>
            <person name="Young S."/>
            <person name="Zeng Q."/>
            <person name="Chapman S."/>
            <person name="Gujja S."/>
            <person name="Saif S."/>
            <person name="Birren B."/>
        </authorList>
    </citation>
    <scope>NUCLEOTIDE SEQUENCE [LARGE SCALE GENOMIC DNA]</scope>
    <source>
        <strain evidence="4">BCC8398</strain>
    </source>
</reference>
<feature type="compositionally biased region" description="Polar residues" evidence="1">
    <location>
        <begin position="623"/>
        <end position="634"/>
    </location>
</feature>
<gene>
    <name evidence="3" type="ORF">I316_07619</name>
</gene>
<feature type="compositionally biased region" description="Low complexity" evidence="1">
    <location>
        <begin position="635"/>
        <end position="645"/>
    </location>
</feature>
<name>A0A1B9GIC5_9TREE</name>
<keyword evidence="2" id="KW-0812">Transmembrane</keyword>
<protein>
    <submittedName>
        <fullName evidence="3">Uncharacterized protein</fullName>
    </submittedName>
</protein>
<proteinExistence type="predicted"/>
<keyword evidence="2" id="KW-0472">Membrane</keyword>
<sequence length="927" mass="97919">MDTYISSSSPLFTYTPCKACDASIGFATGEQFIGRTSNGTDSGMITYGGGTRVAINCIGTGVTFDLSYARLNGAAFKPSILINNTSPGSTNGAESNATSVTNLPLGHHTFELSFDTSDTAGGAGSAAPSGSTARLSKDNWVRVNGATCVSGTKVGKDTKHGTIDDSAWRDWKVSLSPGWNMIETGESNFFDATLTGTSAIATGENKNESSQAMAISSQEQYRAELPTTTRDWNNSISWTEQARASTGIRFTGSAAWVYGIVGGQAGTYEVTLDDVSQGIFNATAGERVYDQLLYQAANLEDGPHTITLINVQEGRRLSFDRLVAMSGLELVNPPAAAPSTSAQPSQSISQVPVATYYPTSSPDTASSEDASATILTGGAIAGITVAGILVVVFILSVVGFTLRRRREEEDREGGRGGGGGGGISEKPVQTTFWRFSSRSISPEKAHPFHLLASPPIPLTASIGTTSNSPYTPQSSQQPPVPDKPPFFYHFQSSSAKAKHDHSRSASNAQHARADAEAHSGGGQDASASALAPGTDTGQQSFLKISGKKAHHRKTSLSYKKGQHGHGLIISKPQPDDAGDYANVPRGTSTSLATSTSPSTYSEAQSTTPTGTLGTMEPMPPLPTQHQRSKNNAQEAASGSNSANGNGLPGRPLLQARQSTLDPLSAALSGNVSSPLAELSRKTSVIRNSAHPHGKNISTNTNSQLNRISKIFGRRKGSLAESLDTRKWEVETDFGTEAAFDGNGNDNARYGDSSRDSGGEGILSMYAKFPPGPVTPHTSALEPQLAAGHGQVSGGARSASRQSQNQNPNTISQLMRDKDIVGLALGSPMEDSPDPWGEQVRQKKRKTQEEEERKMRAKQMMAAGSASKLKDQARATDEREMVDILPDEEDLQPPTRRFFGKAFGRPVSGTSMQSGKSASSVGSGWRYM</sequence>
<dbReference type="EMBL" id="KV700143">
    <property type="protein sequence ID" value="OCF30733.1"/>
    <property type="molecule type" value="Genomic_DNA"/>
</dbReference>
<feature type="compositionally biased region" description="Polar residues" evidence="1">
    <location>
        <begin position="798"/>
        <end position="812"/>
    </location>
</feature>
<feature type="compositionally biased region" description="Low complexity" evidence="1">
    <location>
        <begin position="464"/>
        <end position="477"/>
    </location>
</feature>
<feature type="compositionally biased region" description="Polar residues" evidence="1">
    <location>
        <begin position="907"/>
        <end position="921"/>
    </location>
</feature>
<organism evidence="3 4">
    <name type="scientific">Kwoniella heveanensis BCC8398</name>
    <dbReference type="NCBI Taxonomy" id="1296120"/>
    <lineage>
        <taxon>Eukaryota</taxon>
        <taxon>Fungi</taxon>
        <taxon>Dikarya</taxon>
        <taxon>Basidiomycota</taxon>
        <taxon>Agaricomycotina</taxon>
        <taxon>Tremellomycetes</taxon>
        <taxon>Tremellales</taxon>
        <taxon>Cryptococcaceae</taxon>
        <taxon>Kwoniella</taxon>
    </lineage>
</organism>
<dbReference type="AlphaFoldDB" id="A0A1B9GIC5"/>
<feature type="region of interest" description="Disordered" evidence="1">
    <location>
        <begin position="786"/>
        <end position="927"/>
    </location>
</feature>
<accession>A0A1B9GIC5</accession>
<feature type="transmembrane region" description="Helical" evidence="2">
    <location>
        <begin position="379"/>
        <end position="402"/>
    </location>
</feature>
<feature type="region of interest" description="Disordered" evidence="1">
    <location>
        <begin position="459"/>
        <end position="652"/>
    </location>
</feature>
<evidence type="ECO:0000256" key="1">
    <source>
        <dbReference type="SAM" id="MobiDB-lite"/>
    </source>
</evidence>
<feature type="compositionally biased region" description="Polar residues" evidence="1">
    <location>
        <begin position="602"/>
        <end position="612"/>
    </location>
</feature>
<evidence type="ECO:0000313" key="3">
    <source>
        <dbReference type="EMBL" id="OCF30733.1"/>
    </source>
</evidence>
<dbReference type="Gene3D" id="2.60.120.260">
    <property type="entry name" value="Galactose-binding domain-like"/>
    <property type="match status" value="1"/>
</dbReference>
<feature type="compositionally biased region" description="Basic residues" evidence="1">
    <location>
        <begin position="545"/>
        <end position="554"/>
    </location>
</feature>
<feature type="compositionally biased region" description="Basic and acidic residues" evidence="1">
    <location>
        <begin position="867"/>
        <end position="881"/>
    </location>
</feature>
<evidence type="ECO:0000256" key="2">
    <source>
        <dbReference type="SAM" id="Phobius"/>
    </source>
</evidence>
<reference evidence="3 4" key="1">
    <citation type="submission" date="2013-07" db="EMBL/GenBank/DDBJ databases">
        <title>The Genome Sequence of Cryptococcus heveanensis BCC8398.</title>
        <authorList>
            <consortium name="The Broad Institute Genome Sequencing Platform"/>
            <person name="Cuomo C."/>
            <person name="Litvintseva A."/>
            <person name="Chen Y."/>
            <person name="Heitman J."/>
            <person name="Sun S."/>
            <person name="Springer D."/>
            <person name="Dromer F."/>
            <person name="Young S.K."/>
            <person name="Zeng Q."/>
            <person name="Gargeya S."/>
            <person name="Fitzgerald M."/>
            <person name="Abouelleil A."/>
            <person name="Alvarado L."/>
            <person name="Berlin A.M."/>
            <person name="Chapman S.B."/>
            <person name="Dewar J."/>
            <person name="Goldberg J."/>
            <person name="Griggs A."/>
            <person name="Gujja S."/>
            <person name="Hansen M."/>
            <person name="Howarth C."/>
            <person name="Imamovic A."/>
            <person name="Larimer J."/>
            <person name="McCowan C."/>
            <person name="Murphy C."/>
            <person name="Pearson M."/>
            <person name="Priest M."/>
            <person name="Roberts A."/>
            <person name="Saif S."/>
            <person name="Shea T."/>
            <person name="Sykes S."/>
            <person name="Wortman J."/>
            <person name="Nusbaum C."/>
            <person name="Birren B."/>
        </authorList>
    </citation>
    <scope>NUCLEOTIDE SEQUENCE [LARGE SCALE GENOMIC DNA]</scope>
    <source>
        <strain evidence="3 4">BCC8398</strain>
    </source>
</reference>
<feature type="compositionally biased region" description="Basic and acidic residues" evidence="1">
    <location>
        <begin position="405"/>
        <end position="414"/>
    </location>
</feature>
<dbReference type="OrthoDB" id="2563669at2759"/>
<evidence type="ECO:0000313" key="4">
    <source>
        <dbReference type="Proteomes" id="UP000092666"/>
    </source>
</evidence>
<feature type="region of interest" description="Disordered" evidence="1">
    <location>
        <begin position="405"/>
        <end position="428"/>
    </location>
</feature>
<keyword evidence="4" id="KW-1185">Reference proteome</keyword>
<keyword evidence="2" id="KW-1133">Transmembrane helix</keyword>
<dbReference type="Proteomes" id="UP000092666">
    <property type="component" value="Unassembled WGS sequence"/>
</dbReference>